<reference evidence="5 6" key="1">
    <citation type="submission" date="2020-02" db="EMBL/GenBank/DDBJ databases">
        <authorList>
            <person name="Li X.-J."/>
            <person name="Feng X.-M."/>
        </authorList>
    </citation>
    <scope>NUCLEOTIDE SEQUENCE [LARGE SCALE GENOMIC DNA]</scope>
    <source>
        <strain evidence="5 6">CGMCC 4.7225</strain>
    </source>
</reference>
<dbReference type="SUPFAM" id="SSF55729">
    <property type="entry name" value="Acyl-CoA N-acyltransferases (Nat)"/>
    <property type="match status" value="1"/>
</dbReference>
<dbReference type="PANTHER" id="PTHR43877">
    <property type="entry name" value="AMINOALKYLPHOSPHONATE N-ACETYLTRANSFERASE-RELATED-RELATED"/>
    <property type="match status" value="1"/>
</dbReference>
<dbReference type="InterPro" id="IPR050832">
    <property type="entry name" value="Bact_Acetyltransf"/>
</dbReference>
<dbReference type="AlphaFoldDB" id="A0A6N9YLC1"/>
<dbReference type="GO" id="GO:0016747">
    <property type="term" value="F:acyltransferase activity, transferring groups other than amino-acyl groups"/>
    <property type="evidence" value="ECO:0007669"/>
    <property type="project" value="InterPro"/>
</dbReference>
<keyword evidence="2" id="KW-0012">Acyltransferase</keyword>
<dbReference type="Gene3D" id="3.40.630.30">
    <property type="match status" value="1"/>
</dbReference>
<protein>
    <submittedName>
        <fullName evidence="5">GNAT family N-acetyltransferase</fullName>
    </submittedName>
</protein>
<dbReference type="Pfam" id="PF00583">
    <property type="entry name" value="Acetyltransf_1"/>
    <property type="match status" value="1"/>
</dbReference>
<comment type="caution">
    <text evidence="5">The sequence shown here is derived from an EMBL/GenBank/DDBJ whole genome shotgun (WGS) entry which is preliminary data.</text>
</comment>
<organism evidence="5 6">
    <name type="scientific">Phytoactinopolyspora alkaliphila</name>
    <dbReference type="NCBI Taxonomy" id="1783498"/>
    <lineage>
        <taxon>Bacteria</taxon>
        <taxon>Bacillati</taxon>
        <taxon>Actinomycetota</taxon>
        <taxon>Actinomycetes</taxon>
        <taxon>Jiangellales</taxon>
        <taxon>Jiangellaceae</taxon>
        <taxon>Phytoactinopolyspora</taxon>
    </lineage>
</organism>
<accession>A0A6N9YLC1</accession>
<dbReference type="EMBL" id="JAAGOB010000004">
    <property type="protein sequence ID" value="NED95648.1"/>
    <property type="molecule type" value="Genomic_DNA"/>
</dbReference>
<dbReference type="PROSITE" id="PS51186">
    <property type="entry name" value="GNAT"/>
    <property type="match status" value="1"/>
</dbReference>
<keyword evidence="1 5" id="KW-0808">Transferase</keyword>
<dbReference type="Proteomes" id="UP000469185">
    <property type="component" value="Unassembled WGS sequence"/>
</dbReference>
<evidence type="ECO:0000313" key="6">
    <source>
        <dbReference type="Proteomes" id="UP000469185"/>
    </source>
</evidence>
<dbReference type="RefSeq" id="WP_163818401.1">
    <property type="nucleotide sequence ID" value="NZ_JAAGOB010000004.1"/>
</dbReference>
<proteinExistence type="predicted"/>
<evidence type="ECO:0000256" key="2">
    <source>
        <dbReference type="ARBA" id="ARBA00023315"/>
    </source>
</evidence>
<gene>
    <name evidence="5" type="ORF">G1H11_10020</name>
</gene>
<evidence type="ECO:0000259" key="4">
    <source>
        <dbReference type="PROSITE" id="PS51186"/>
    </source>
</evidence>
<feature type="domain" description="N-acetyltransferase" evidence="4">
    <location>
        <begin position="13"/>
        <end position="170"/>
    </location>
</feature>
<evidence type="ECO:0000256" key="3">
    <source>
        <dbReference type="SAM" id="MobiDB-lite"/>
    </source>
</evidence>
<dbReference type="InterPro" id="IPR016181">
    <property type="entry name" value="Acyl_CoA_acyltransferase"/>
</dbReference>
<evidence type="ECO:0000256" key="1">
    <source>
        <dbReference type="ARBA" id="ARBA00022679"/>
    </source>
</evidence>
<feature type="region of interest" description="Disordered" evidence="3">
    <location>
        <begin position="150"/>
        <end position="173"/>
    </location>
</feature>
<keyword evidence="6" id="KW-1185">Reference proteome</keyword>
<sequence>MIWTVRTRIGPLMLREQLEPEDEPGVLRLFQECDDWFEATTGGPSGPGDVQSLFYALPEGYSFEDKRIFTLRDGSRIVGLVDAVVGYPRPRACAVGAFLIAPSHRGRGVATAVAEILLSEAREAGFKEVTATTTDRWPAGDGFLRSLGFDLPGDRPTTDQPTARATLNLDRLA</sequence>
<evidence type="ECO:0000313" key="5">
    <source>
        <dbReference type="EMBL" id="NED95648.1"/>
    </source>
</evidence>
<dbReference type="InterPro" id="IPR000182">
    <property type="entry name" value="GNAT_dom"/>
</dbReference>
<dbReference type="CDD" id="cd04301">
    <property type="entry name" value="NAT_SF"/>
    <property type="match status" value="1"/>
</dbReference>
<name>A0A6N9YLC1_9ACTN</name>